<feature type="region of interest" description="Disordered" evidence="3">
    <location>
        <begin position="604"/>
        <end position="636"/>
    </location>
</feature>
<evidence type="ECO:0000256" key="3">
    <source>
        <dbReference type="SAM" id="MobiDB-lite"/>
    </source>
</evidence>
<keyword evidence="2" id="KW-0175">Coiled coil</keyword>
<evidence type="ECO:0000256" key="1">
    <source>
        <dbReference type="ARBA" id="ARBA00022837"/>
    </source>
</evidence>
<dbReference type="InterPro" id="IPR011992">
    <property type="entry name" value="EF-hand-dom_pair"/>
</dbReference>
<feature type="region of interest" description="Disordered" evidence="3">
    <location>
        <begin position="258"/>
        <end position="281"/>
    </location>
</feature>
<dbReference type="Proteomes" id="UP000050792">
    <property type="component" value="Unassembled WGS sequence"/>
</dbReference>
<evidence type="ECO:0000313" key="4">
    <source>
        <dbReference type="Proteomes" id="UP000050792"/>
    </source>
</evidence>
<dbReference type="InterPro" id="IPR018247">
    <property type="entry name" value="EF_Hand_1_Ca_BS"/>
</dbReference>
<dbReference type="PANTHER" id="PTHR11216:SF174">
    <property type="entry name" value="GH06923P"/>
    <property type="match status" value="1"/>
</dbReference>
<organism evidence="4 5">
    <name type="scientific">Schistosoma rodhaini</name>
    <dbReference type="NCBI Taxonomy" id="6188"/>
    <lineage>
        <taxon>Eukaryota</taxon>
        <taxon>Metazoa</taxon>
        <taxon>Spiralia</taxon>
        <taxon>Lophotrochozoa</taxon>
        <taxon>Platyhelminthes</taxon>
        <taxon>Trematoda</taxon>
        <taxon>Digenea</taxon>
        <taxon>Strigeidida</taxon>
        <taxon>Schistosomatoidea</taxon>
        <taxon>Schistosomatidae</taxon>
        <taxon>Schistosoma</taxon>
    </lineage>
</organism>
<accession>A0AA85FH57</accession>
<dbReference type="GO" id="GO:0006897">
    <property type="term" value="P:endocytosis"/>
    <property type="evidence" value="ECO:0007669"/>
    <property type="project" value="TreeGrafter"/>
</dbReference>
<feature type="compositionally biased region" description="Low complexity" evidence="3">
    <location>
        <begin position="266"/>
        <end position="277"/>
    </location>
</feature>
<dbReference type="GO" id="GO:0005737">
    <property type="term" value="C:cytoplasm"/>
    <property type="evidence" value="ECO:0007669"/>
    <property type="project" value="TreeGrafter"/>
</dbReference>
<dbReference type="PROSITE" id="PS00018">
    <property type="entry name" value="EF_HAND_1"/>
    <property type="match status" value="1"/>
</dbReference>
<reference evidence="4" key="1">
    <citation type="submission" date="2022-06" db="EMBL/GenBank/DDBJ databases">
        <authorList>
            <person name="Berger JAMES D."/>
            <person name="Berger JAMES D."/>
        </authorList>
    </citation>
    <scope>NUCLEOTIDE SEQUENCE [LARGE SCALE GENOMIC DNA]</scope>
</reference>
<name>A0AA85FH57_9TREM</name>
<evidence type="ECO:0008006" key="6">
    <source>
        <dbReference type="Google" id="ProtNLM"/>
    </source>
</evidence>
<keyword evidence="1" id="KW-0106">Calcium</keyword>
<keyword evidence="4" id="KW-1185">Reference proteome</keyword>
<feature type="compositionally biased region" description="Polar residues" evidence="3">
    <location>
        <begin position="325"/>
        <end position="336"/>
    </location>
</feature>
<reference evidence="5" key="2">
    <citation type="submission" date="2023-11" db="UniProtKB">
        <authorList>
            <consortium name="WormBaseParasite"/>
        </authorList>
    </citation>
    <scope>IDENTIFICATION</scope>
</reference>
<protein>
    <recommendedName>
        <fullName evidence="6">EF-hand domain-containing protein</fullName>
    </recommendedName>
</protein>
<dbReference type="SUPFAM" id="SSF47473">
    <property type="entry name" value="EF-hand"/>
    <property type="match status" value="2"/>
</dbReference>
<proteinExistence type="predicted"/>
<feature type="coiled-coil region" evidence="2">
    <location>
        <begin position="685"/>
        <end position="730"/>
    </location>
</feature>
<evidence type="ECO:0000313" key="5">
    <source>
        <dbReference type="WBParaSite" id="SRDH1_4810.1"/>
    </source>
</evidence>
<dbReference type="AlphaFoldDB" id="A0AA85FH57"/>
<dbReference type="PANTHER" id="PTHR11216">
    <property type="entry name" value="EH DOMAIN"/>
    <property type="match status" value="1"/>
</dbReference>
<dbReference type="WBParaSite" id="SRDH1_4810.1">
    <property type="protein sequence ID" value="SRDH1_4810.1"/>
    <property type="gene ID" value="SRDH1_4810"/>
</dbReference>
<dbReference type="GO" id="GO:0005886">
    <property type="term" value="C:plasma membrane"/>
    <property type="evidence" value="ECO:0007669"/>
    <property type="project" value="TreeGrafter"/>
</dbReference>
<feature type="region of interest" description="Disordered" evidence="3">
    <location>
        <begin position="314"/>
        <end position="336"/>
    </location>
</feature>
<dbReference type="Gene3D" id="1.10.238.10">
    <property type="entry name" value="EF-hand"/>
    <property type="match status" value="2"/>
</dbReference>
<sequence>MSQKRSTDLYKLGRETLSIEYWIVVVQTSIPEKLSVTLRYMEALKLSESEVNFYFSAFDSCDVEKSGKLPTECVRKFLSRFAISDVLINDIVQLSSPSPCGLWGRVNFFTALKYVSLAQSGIPMSRNELIRNRESLPLPAYRDICVPLMENDVPTGEHSSHGPASAGDYSNVDKQFNGRISQKLRPKENQTTLNNSVLRDSAEESCFSSWPKCYDEEQSLLTEEIIKPDNSVSYDNENKTSRNSDWWIPNKSFRKGVHLNTDHSSSRSSGTITSQDSNSSTYYGSTIEDCKNIKKLRDTSVWSYRDLPDHSYDQLSEIQPKGSPTDHSLQNTDSQCTNSEDKYQFSLNSAKKSEVNKWRVSHCRSSSFPFSQYNNTYCNRNEKRKEKWLASFALQSKREAEYASQFDEFFISKDIGSVTNCHLVVTRSEVTQLFTAQYKISSVDFDNIWLTADINRDNYLDKAEFCLASHLAHLLGHRGLSLYDAVSACKPYISKITRKLRKYEAKGNQFDLPHLEYLCATGLLNNDSKYDSINNPLLKQHSAIDIFNKRNPIVLDDSSYSLNMDSAFGIFETNSKSLYYNSFENLSHGPVVSCDSCSKSSSSTGIVSSSSSSSSSSSNSSSSRLSASPFSSSEISGSIDSVHLSSEKTSTNNPYIDPIQLLSAITGHRKTFLSELSSSRRRRLLSSLIREAKSVNHTLLRLNNEMQGELAELNDQRVNLRAQLQHLGLQPAV</sequence>
<evidence type="ECO:0000256" key="2">
    <source>
        <dbReference type="SAM" id="Coils"/>
    </source>
</evidence>
<feature type="region of interest" description="Disordered" evidence="3">
    <location>
        <begin position="152"/>
        <end position="172"/>
    </location>
</feature>
<dbReference type="GO" id="GO:0016197">
    <property type="term" value="P:endosomal transport"/>
    <property type="evidence" value="ECO:0007669"/>
    <property type="project" value="TreeGrafter"/>
</dbReference>